<dbReference type="RefSeq" id="WP_285970012.1">
    <property type="nucleotide sequence ID" value="NZ_CP127294.1"/>
</dbReference>
<evidence type="ECO:0000313" key="3">
    <source>
        <dbReference type="EMBL" id="WIX79323.1"/>
    </source>
</evidence>
<reference evidence="3 4" key="1">
    <citation type="submission" date="2023-06" db="EMBL/GenBank/DDBJ databases">
        <authorList>
            <person name="Oyuntsetseg B."/>
            <person name="Kim S.B."/>
        </authorList>
    </citation>
    <scope>NUCLEOTIDE SEQUENCE [LARGE SCALE GENOMIC DNA]</scope>
    <source>
        <strain evidence="3 4">2-15</strain>
    </source>
</reference>
<sequence>MSHPGGQQQQGNPQGQQGFPAGYPQQPGYPAPGQPGFAEQGQPHPDQAGYPQAAGAAGYPQPGYQQPLPQHGQPQQWGTPQQPGQPAQPGYPQAGQTGFPQQPSQTGYPQQAGQAGNPQHAGEAGYPQPLPQHGQPQQWGAPQQQFSQSPQGFPQQPGQAAGPLTQPGLGAIPAVLGVVLELVALFGVSWVTFTNGTQSVTMSFLDLVKAASDNAAASGIAATYVQFLAFLITAATAASVLPWTLGALRAKRSAFLLSGIRSRELTRADFWWYRTVFSGRAVVMLILHAAGIATLYWGNFPSLGLGPILLLVGALLVIAGAAVGPRQAPAMP</sequence>
<keyword evidence="2" id="KW-0472">Membrane</keyword>
<dbReference type="Proteomes" id="UP001236014">
    <property type="component" value="Chromosome"/>
</dbReference>
<dbReference type="KEGG" id="acab:QRX50_00445"/>
<accession>A0A9Y2IIQ5</accession>
<feature type="compositionally biased region" description="Polar residues" evidence="1">
    <location>
        <begin position="99"/>
        <end position="117"/>
    </location>
</feature>
<name>A0A9Y2IIQ5_9PSEU</name>
<keyword evidence="4" id="KW-1185">Reference proteome</keyword>
<feature type="region of interest" description="Disordered" evidence="1">
    <location>
        <begin position="1"/>
        <end position="165"/>
    </location>
</feature>
<feature type="transmembrane region" description="Helical" evidence="2">
    <location>
        <begin position="169"/>
        <end position="193"/>
    </location>
</feature>
<evidence type="ECO:0000313" key="4">
    <source>
        <dbReference type="Proteomes" id="UP001236014"/>
    </source>
</evidence>
<feature type="transmembrane region" description="Helical" evidence="2">
    <location>
        <begin position="303"/>
        <end position="323"/>
    </location>
</feature>
<feature type="compositionally biased region" description="Low complexity" evidence="1">
    <location>
        <begin position="47"/>
        <end position="98"/>
    </location>
</feature>
<feature type="compositionally biased region" description="Low complexity" evidence="1">
    <location>
        <begin position="1"/>
        <end position="26"/>
    </location>
</feature>
<feature type="transmembrane region" description="Helical" evidence="2">
    <location>
        <begin position="227"/>
        <end position="250"/>
    </location>
</feature>
<dbReference type="AlphaFoldDB" id="A0A9Y2IIQ5"/>
<dbReference type="EMBL" id="CP127294">
    <property type="protein sequence ID" value="WIX79323.1"/>
    <property type="molecule type" value="Genomic_DNA"/>
</dbReference>
<keyword evidence="2" id="KW-1133">Transmembrane helix</keyword>
<keyword evidence="2" id="KW-0812">Transmembrane</keyword>
<gene>
    <name evidence="3" type="ORF">QRX50_00445</name>
</gene>
<protein>
    <submittedName>
        <fullName evidence="3">Uncharacterized protein</fullName>
    </submittedName>
</protein>
<evidence type="ECO:0000256" key="1">
    <source>
        <dbReference type="SAM" id="MobiDB-lite"/>
    </source>
</evidence>
<evidence type="ECO:0000256" key="2">
    <source>
        <dbReference type="SAM" id="Phobius"/>
    </source>
</evidence>
<organism evidence="3 4">
    <name type="scientific">Amycolatopsis carbonis</name>
    <dbReference type="NCBI Taxonomy" id="715471"/>
    <lineage>
        <taxon>Bacteria</taxon>
        <taxon>Bacillati</taxon>
        <taxon>Actinomycetota</taxon>
        <taxon>Actinomycetes</taxon>
        <taxon>Pseudonocardiales</taxon>
        <taxon>Pseudonocardiaceae</taxon>
        <taxon>Amycolatopsis</taxon>
    </lineage>
</organism>
<proteinExistence type="predicted"/>
<feature type="transmembrane region" description="Helical" evidence="2">
    <location>
        <begin position="271"/>
        <end position="297"/>
    </location>
</feature>
<feature type="compositionally biased region" description="Low complexity" evidence="1">
    <location>
        <begin position="131"/>
        <end position="163"/>
    </location>
</feature>